<dbReference type="PANTHER" id="PTHR45661">
    <property type="entry name" value="SURFACE ANTIGEN"/>
    <property type="match status" value="1"/>
</dbReference>
<dbReference type="Proteomes" id="UP000008076">
    <property type="component" value="Unassembled WGS sequence"/>
</dbReference>
<evidence type="ECO:0008006" key="3">
    <source>
        <dbReference type="Google" id="ProtNLM"/>
    </source>
</evidence>
<evidence type="ECO:0000313" key="1">
    <source>
        <dbReference type="EMBL" id="EDR23125.1"/>
    </source>
</evidence>
<name>B0EQS9_ENTDS</name>
<dbReference type="InterPro" id="IPR053139">
    <property type="entry name" value="Surface_bspA-like"/>
</dbReference>
<dbReference type="Gene3D" id="3.80.10.10">
    <property type="entry name" value="Ribonuclease Inhibitor"/>
    <property type="match status" value="1"/>
</dbReference>
<keyword evidence="2" id="KW-1185">Reference proteome</keyword>
<evidence type="ECO:0000313" key="2">
    <source>
        <dbReference type="Proteomes" id="UP000008076"/>
    </source>
</evidence>
<dbReference type="EMBL" id="DS550409">
    <property type="protein sequence ID" value="EDR23125.1"/>
    <property type="molecule type" value="Genomic_DNA"/>
</dbReference>
<dbReference type="OMA" id="VMVCKSH"/>
<dbReference type="InterPro" id="IPR032675">
    <property type="entry name" value="LRR_dom_sf"/>
</dbReference>
<protein>
    <recommendedName>
        <fullName evidence="3">Leucine rich repeat containing protein BspA family protein</fullName>
    </recommendedName>
</protein>
<gene>
    <name evidence="1" type="ORF">EDI_196680</name>
</gene>
<dbReference type="Pfam" id="PF13306">
    <property type="entry name" value="LRR_5"/>
    <property type="match status" value="1"/>
</dbReference>
<dbReference type="AlphaFoldDB" id="B0EQS9"/>
<sequence length="253" mass="29198">MMDVENKILSKEEMEVLTSIARYLKSEQDFINFVMVCKSHQNVLDCFFFNPISSTRLFLNLQEQWLYYPWDCVTRKVKKIVLNYPITTKDYNSLKGNRNIICKQVKFTKKDRENLGNKIPSIVNSIEEKCFEQCTDLEQITLPGRITSLGYSSFRDCVKLSYIELPDNLISIGSCCFDHCINLKSLTIPNNVNYIGDNAFFCCNSLTSIYLPTHLTSLGKSCFFGCNNLKTIYASEEICMRLPYYFSSSSFAI</sequence>
<dbReference type="InterPro" id="IPR026906">
    <property type="entry name" value="LRR_5"/>
</dbReference>
<dbReference type="VEuPathDB" id="AmoebaDB:EDI_196680"/>
<proteinExistence type="predicted"/>
<dbReference type="GeneID" id="5885638"/>
<dbReference type="PANTHER" id="PTHR45661:SF3">
    <property type="entry name" value="IG-LIKE DOMAIN-CONTAINING PROTEIN"/>
    <property type="match status" value="1"/>
</dbReference>
<reference evidence="2" key="1">
    <citation type="submission" date="2007-12" db="EMBL/GenBank/DDBJ databases">
        <title>Annotation of Entamoeba dispar SAW760.</title>
        <authorList>
            <person name="Lorenzi H."/>
            <person name="Inman J."/>
            <person name="Schobel S."/>
            <person name="Amedeo P."/>
            <person name="Caler E."/>
        </authorList>
    </citation>
    <scope>NUCLEOTIDE SEQUENCE [LARGE SCALE GENOMIC DNA]</scope>
    <source>
        <strain evidence="2">ATCC PRA-260 / SAW760</strain>
    </source>
</reference>
<organism evidence="2">
    <name type="scientific">Entamoeba dispar (strain ATCC PRA-260 / SAW760)</name>
    <dbReference type="NCBI Taxonomy" id="370354"/>
    <lineage>
        <taxon>Eukaryota</taxon>
        <taxon>Amoebozoa</taxon>
        <taxon>Evosea</taxon>
        <taxon>Archamoebae</taxon>
        <taxon>Mastigamoebida</taxon>
        <taxon>Entamoebidae</taxon>
        <taxon>Entamoeba</taxon>
    </lineage>
</organism>
<dbReference type="KEGG" id="edi:EDI_196680"/>
<dbReference type="OrthoDB" id="1421090at2759"/>
<dbReference type="SUPFAM" id="SSF52058">
    <property type="entry name" value="L domain-like"/>
    <property type="match status" value="1"/>
</dbReference>
<accession>B0EQS9</accession>
<dbReference type="RefSeq" id="XP_001740464.1">
    <property type="nucleotide sequence ID" value="XM_001740412.1"/>
</dbReference>